<accession>A0A2N3LDZ9</accession>
<dbReference type="Proteomes" id="UP000233440">
    <property type="component" value="Unassembled WGS sequence"/>
</dbReference>
<sequence length="193" mass="21604">MSYKITSYFGSVESFRERGHSGIDFQMNDGTEIHSIRDGIVHLADYGNQNAGKTIFVEWDDGKTAIYGHLSQFSVRDGQTVHAGDLLGYSGHSGNVFSSSGGNGAHLHFGLKENGHFIDPSPYIEQIQHMNDHATQIATTKFSLMDMFQSHMNIFNDFLHNTSVHLINFITSTDYSPLVQLLKNVVELFFINI</sequence>
<name>A0A2N3LDZ9_9BACI</name>
<feature type="domain" description="M23ase beta-sheet core" evidence="1">
    <location>
        <begin position="19"/>
        <end position="120"/>
    </location>
</feature>
<evidence type="ECO:0000259" key="1">
    <source>
        <dbReference type="Pfam" id="PF01551"/>
    </source>
</evidence>
<dbReference type="PANTHER" id="PTHR21666:SF270">
    <property type="entry name" value="MUREIN HYDROLASE ACTIVATOR ENVC"/>
    <property type="match status" value="1"/>
</dbReference>
<dbReference type="GO" id="GO:0004222">
    <property type="term" value="F:metalloendopeptidase activity"/>
    <property type="evidence" value="ECO:0007669"/>
    <property type="project" value="TreeGrafter"/>
</dbReference>
<dbReference type="Pfam" id="PF01551">
    <property type="entry name" value="Peptidase_M23"/>
    <property type="match status" value="1"/>
</dbReference>
<evidence type="ECO:0000313" key="3">
    <source>
        <dbReference type="Proteomes" id="UP000233440"/>
    </source>
</evidence>
<protein>
    <submittedName>
        <fullName evidence="2">M23 family peptidase</fullName>
    </submittedName>
</protein>
<dbReference type="OrthoDB" id="9805070at2"/>
<keyword evidence="3" id="KW-1185">Reference proteome</keyword>
<dbReference type="InterPro" id="IPR016047">
    <property type="entry name" value="M23ase_b-sheet_dom"/>
</dbReference>
<proteinExistence type="predicted"/>
<dbReference type="RefSeq" id="WP_101356360.1">
    <property type="nucleotide sequence ID" value="NZ_PIQO01000026.1"/>
</dbReference>
<dbReference type="InterPro" id="IPR011055">
    <property type="entry name" value="Dup_hybrid_motif"/>
</dbReference>
<gene>
    <name evidence="2" type="ORF">CWO92_22035</name>
</gene>
<organism evidence="2 3">
    <name type="scientific">Heyndrickxia camelliae</name>
    <dbReference type="NCBI Taxonomy" id="1707093"/>
    <lineage>
        <taxon>Bacteria</taxon>
        <taxon>Bacillati</taxon>
        <taxon>Bacillota</taxon>
        <taxon>Bacilli</taxon>
        <taxon>Bacillales</taxon>
        <taxon>Bacillaceae</taxon>
        <taxon>Heyndrickxia</taxon>
    </lineage>
</organism>
<dbReference type="InterPro" id="IPR050570">
    <property type="entry name" value="Cell_wall_metabolism_enzyme"/>
</dbReference>
<dbReference type="Gene3D" id="2.70.70.10">
    <property type="entry name" value="Glucose Permease (Domain IIA)"/>
    <property type="match status" value="1"/>
</dbReference>
<dbReference type="SUPFAM" id="SSF51261">
    <property type="entry name" value="Duplicated hybrid motif"/>
    <property type="match status" value="1"/>
</dbReference>
<comment type="caution">
    <text evidence="2">The sequence shown here is derived from an EMBL/GenBank/DDBJ whole genome shotgun (WGS) entry which is preliminary data.</text>
</comment>
<evidence type="ECO:0000313" key="2">
    <source>
        <dbReference type="EMBL" id="PKR82872.1"/>
    </source>
</evidence>
<reference evidence="2 3" key="1">
    <citation type="submission" date="2017-11" db="EMBL/GenBank/DDBJ databases">
        <title>Bacillus camelliae sp. nov., isolated from pu'er tea.</title>
        <authorList>
            <person name="Niu L."/>
        </authorList>
    </citation>
    <scope>NUCLEOTIDE SEQUENCE [LARGE SCALE GENOMIC DNA]</scope>
    <source>
        <strain evidence="2 3">7578-1</strain>
    </source>
</reference>
<dbReference type="CDD" id="cd12797">
    <property type="entry name" value="M23_peptidase"/>
    <property type="match status" value="1"/>
</dbReference>
<dbReference type="PANTHER" id="PTHR21666">
    <property type="entry name" value="PEPTIDASE-RELATED"/>
    <property type="match status" value="1"/>
</dbReference>
<dbReference type="AlphaFoldDB" id="A0A2N3LDZ9"/>
<dbReference type="EMBL" id="PIQO01000026">
    <property type="protein sequence ID" value="PKR82872.1"/>
    <property type="molecule type" value="Genomic_DNA"/>
</dbReference>